<dbReference type="InterPro" id="IPR012438">
    <property type="entry name" value="DUF1639"/>
</dbReference>
<dbReference type="Pfam" id="PF07797">
    <property type="entry name" value="DUF1639"/>
    <property type="match status" value="1"/>
</dbReference>
<dbReference type="PANTHER" id="PTHR33130:SF40">
    <property type="entry name" value="CHROMOGRANIN (DUF1639)"/>
    <property type="match status" value="1"/>
</dbReference>
<dbReference type="PANTHER" id="PTHR33130">
    <property type="entry name" value="PUTATIVE (DUF1639)-RELATED"/>
    <property type="match status" value="1"/>
</dbReference>
<name>A0AAW2LPX3_SESRA</name>
<accession>A0AAW2LPX3</accession>
<feature type="compositionally biased region" description="Basic and acidic residues" evidence="1">
    <location>
        <begin position="91"/>
        <end position="103"/>
    </location>
</feature>
<feature type="compositionally biased region" description="Basic and acidic residues" evidence="1">
    <location>
        <begin position="42"/>
        <end position="54"/>
    </location>
</feature>
<reference evidence="2" key="1">
    <citation type="submission" date="2020-06" db="EMBL/GenBank/DDBJ databases">
        <authorList>
            <person name="Li T."/>
            <person name="Hu X."/>
            <person name="Zhang T."/>
            <person name="Song X."/>
            <person name="Zhang H."/>
            <person name="Dai N."/>
            <person name="Sheng W."/>
            <person name="Hou X."/>
            <person name="Wei L."/>
        </authorList>
    </citation>
    <scope>NUCLEOTIDE SEQUENCE</scope>
    <source>
        <strain evidence="2">G02</strain>
        <tissue evidence="2">Leaf</tissue>
    </source>
</reference>
<organism evidence="2">
    <name type="scientific">Sesamum radiatum</name>
    <name type="common">Black benniseed</name>
    <dbReference type="NCBI Taxonomy" id="300843"/>
    <lineage>
        <taxon>Eukaryota</taxon>
        <taxon>Viridiplantae</taxon>
        <taxon>Streptophyta</taxon>
        <taxon>Embryophyta</taxon>
        <taxon>Tracheophyta</taxon>
        <taxon>Spermatophyta</taxon>
        <taxon>Magnoliopsida</taxon>
        <taxon>eudicotyledons</taxon>
        <taxon>Gunneridae</taxon>
        <taxon>Pentapetalae</taxon>
        <taxon>asterids</taxon>
        <taxon>lamiids</taxon>
        <taxon>Lamiales</taxon>
        <taxon>Pedaliaceae</taxon>
        <taxon>Sesamum</taxon>
    </lineage>
</organism>
<protein>
    <submittedName>
        <fullName evidence="2">Uncharacterized protein</fullName>
    </submittedName>
</protein>
<dbReference type="EMBL" id="JACGWJ010000024">
    <property type="protein sequence ID" value="KAL0321185.1"/>
    <property type="molecule type" value="Genomic_DNA"/>
</dbReference>
<dbReference type="AlphaFoldDB" id="A0AAW2LPX3"/>
<comment type="caution">
    <text evidence="2">The sequence shown here is derived from an EMBL/GenBank/DDBJ whole genome shotgun (WGS) entry which is preliminary data.</text>
</comment>
<gene>
    <name evidence="2" type="ORF">Sradi_5380000</name>
</gene>
<sequence length="243" mass="27683">MAAPPVKSQPLHNFSLPHLKWAHKNSSSAAGSSSQHHRFRRRDSPDQHQHRFQDPDSDPGTRPTNPKQQPPVGSSRKDSVLPMVEEENEDDKPWNLRPRKEIIRASSTSNKETGGENNDDKGYSKSNGVKSQRLRGLVEGRQQNGGVERRAKRKVWISLSREEIEEDVYALTGGRPARRPRRWPKNVQKQLDSVFPGLYLAGVAADSYRVMMLCKWFASKVPRLGYITELCKHDENTAEQIDR</sequence>
<evidence type="ECO:0000313" key="2">
    <source>
        <dbReference type="EMBL" id="KAL0321185.1"/>
    </source>
</evidence>
<feature type="region of interest" description="Disordered" evidence="1">
    <location>
        <begin position="1"/>
        <end position="134"/>
    </location>
</feature>
<proteinExistence type="predicted"/>
<feature type="compositionally biased region" description="Polar residues" evidence="1">
    <location>
        <begin position="105"/>
        <end position="116"/>
    </location>
</feature>
<evidence type="ECO:0000256" key="1">
    <source>
        <dbReference type="SAM" id="MobiDB-lite"/>
    </source>
</evidence>
<reference evidence="2" key="2">
    <citation type="journal article" date="2024" name="Plant">
        <title>Genomic evolution and insights into agronomic trait innovations of Sesamum species.</title>
        <authorList>
            <person name="Miao H."/>
            <person name="Wang L."/>
            <person name="Qu L."/>
            <person name="Liu H."/>
            <person name="Sun Y."/>
            <person name="Le M."/>
            <person name="Wang Q."/>
            <person name="Wei S."/>
            <person name="Zheng Y."/>
            <person name="Lin W."/>
            <person name="Duan Y."/>
            <person name="Cao H."/>
            <person name="Xiong S."/>
            <person name="Wang X."/>
            <person name="Wei L."/>
            <person name="Li C."/>
            <person name="Ma Q."/>
            <person name="Ju M."/>
            <person name="Zhao R."/>
            <person name="Li G."/>
            <person name="Mu C."/>
            <person name="Tian Q."/>
            <person name="Mei H."/>
            <person name="Zhang T."/>
            <person name="Gao T."/>
            <person name="Zhang H."/>
        </authorList>
    </citation>
    <scope>NUCLEOTIDE SEQUENCE</scope>
    <source>
        <strain evidence="2">G02</strain>
    </source>
</reference>